<proteinExistence type="predicted"/>
<name>A0A3B1E9K7_9ZZZZ</name>
<dbReference type="Pfam" id="PF07603">
    <property type="entry name" value="Lcl_C"/>
    <property type="match status" value="1"/>
</dbReference>
<evidence type="ECO:0000259" key="1">
    <source>
        <dbReference type="Pfam" id="PF07603"/>
    </source>
</evidence>
<evidence type="ECO:0000313" key="2">
    <source>
        <dbReference type="EMBL" id="VAY88365.1"/>
    </source>
</evidence>
<dbReference type="AlphaFoldDB" id="A0A3B1E9K7"/>
<sequence>MKNIKIISMEKNMNKNNTIGTKVGNFSFLVFSFLLLMVTSLEADFIRDDIKEVVVDTSTNLMWQDNNDTNTTTKEWNDAIDYCEALDFAGYSDWHLPNFNELYGLVDKSKYNPATSSVFQNTASRKDDYYWSSTLLEDHFPASNAWIIGFLDGTDDSNGKTADNFVRCVRVLDD</sequence>
<dbReference type="EMBL" id="UOYO01000050">
    <property type="protein sequence ID" value="VAY88365.1"/>
    <property type="molecule type" value="Genomic_DNA"/>
</dbReference>
<reference evidence="2" key="1">
    <citation type="submission" date="2018-10" db="EMBL/GenBank/DDBJ databases">
        <authorList>
            <person name="Aoki K."/>
        </authorList>
    </citation>
    <scope>NUCLEOTIDE SEQUENCE</scope>
</reference>
<accession>A0A3B1E9K7</accession>
<organism evidence="2">
    <name type="scientific">hydrothermal vent metagenome</name>
    <dbReference type="NCBI Taxonomy" id="652676"/>
    <lineage>
        <taxon>unclassified sequences</taxon>
        <taxon>metagenomes</taxon>
        <taxon>ecological metagenomes</taxon>
    </lineage>
</organism>
<protein>
    <recommendedName>
        <fullName evidence="1">Lcl C-terminal domain-containing protein</fullName>
    </recommendedName>
</protein>
<gene>
    <name evidence="2" type="ORF">MNB_ARC-1_976</name>
</gene>
<dbReference type="InterPro" id="IPR011460">
    <property type="entry name" value="Lcl_C"/>
</dbReference>
<dbReference type="PANTHER" id="PTHR35812:SF1">
    <property type="entry name" value="LIPOPROTEIN"/>
    <property type="match status" value="1"/>
</dbReference>
<dbReference type="PANTHER" id="PTHR35812">
    <property type="entry name" value="LIPOPROTEIN"/>
    <property type="match status" value="1"/>
</dbReference>
<feature type="domain" description="Lcl C-terminal" evidence="1">
    <location>
        <begin position="53"/>
        <end position="170"/>
    </location>
</feature>